<keyword evidence="3" id="KW-1185">Reference proteome</keyword>
<dbReference type="RefSeq" id="WP_208504941.1">
    <property type="nucleotide sequence ID" value="NZ_JAGFOA010000007.1"/>
</dbReference>
<dbReference type="EMBL" id="JAGFOA010000007">
    <property type="protein sequence ID" value="MBO3664842.1"/>
    <property type="molecule type" value="Genomic_DNA"/>
</dbReference>
<feature type="chain" id="PRO_5038451666" description="Secreted protein" evidence="1">
    <location>
        <begin position="18"/>
        <end position="224"/>
    </location>
</feature>
<evidence type="ECO:0000256" key="1">
    <source>
        <dbReference type="SAM" id="SignalP"/>
    </source>
</evidence>
<evidence type="ECO:0000313" key="2">
    <source>
        <dbReference type="EMBL" id="MBO3664842.1"/>
    </source>
</evidence>
<keyword evidence="1" id="KW-0732">Signal</keyword>
<dbReference type="Proteomes" id="UP000680132">
    <property type="component" value="Unassembled WGS sequence"/>
</dbReference>
<dbReference type="AlphaFoldDB" id="A0A939QN88"/>
<evidence type="ECO:0000313" key="3">
    <source>
        <dbReference type="Proteomes" id="UP000680132"/>
    </source>
</evidence>
<gene>
    <name evidence="2" type="ORF">J5V96_15205</name>
</gene>
<comment type="caution">
    <text evidence="2">The sequence shown here is derived from an EMBL/GenBank/DDBJ whole genome shotgun (WGS) entry which is preliminary data.</text>
</comment>
<protein>
    <recommendedName>
        <fullName evidence="4">Secreted protein</fullName>
    </recommendedName>
</protein>
<sequence>MLLGGVACLGAAAPANAADMDDYSAPYSSAQVLSIDVDSVSTPGDITYESKFFNAATNRAKGGPLVGYTGPGGRHFVTTGLVYPKTDVYSSSVRIHAPVVATTGSPSYPTSAAQLSAECRWDGKATTQPTASVSVVSPVPGFVPKTPAPGYTVYRGGAGNEASYDLKVVFNEQSILPNGQLQVIAEHVYFDVPNIAGSSAVKGDVKLGILSCGPAADNDATPTK</sequence>
<accession>A0A939QN88</accession>
<proteinExistence type="predicted"/>
<organism evidence="2 3">
    <name type="scientific">Microbacterium stercoris</name>
    <dbReference type="NCBI Taxonomy" id="2820289"/>
    <lineage>
        <taxon>Bacteria</taxon>
        <taxon>Bacillati</taxon>
        <taxon>Actinomycetota</taxon>
        <taxon>Actinomycetes</taxon>
        <taxon>Micrococcales</taxon>
        <taxon>Microbacteriaceae</taxon>
        <taxon>Microbacterium</taxon>
    </lineage>
</organism>
<evidence type="ECO:0008006" key="4">
    <source>
        <dbReference type="Google" id="ProtNLM"/>
    </source>
</evidence>
<name>A0A939QN88_9MICO</name>
<reference evidence="2" key="1">
    <citation type="submission" date="2021-03" db="EMBL/GenBank/DDBJ databases">
        <title>Microbacterium sp. nov., a novel actinobacterium isolated from cow dung.</title>
        <authorList>
            <person name="Zhang L."/>
        </authorList>
    </citation>
    <scope>NUCLEOTIDE SEQUENCE</scope>
    <source>
        <strain evidence="2">NEAU-LLB</strain>
    </source>
</reference>
<feature type="signal peptide" evidence="1">
    <location>
        <begin position="1"/>
        <end position="17"/>
    </location>
</feature>